<feature type="transmembrane region" description="Helical" evidence="2">
    <location>
        <begin position="167"/>
        <end position="195"/>
    </location>
</feature>
<keyword evidence="2" id="KW-1133">Transmembrane helix</keyword>
<feature type="transmembrane region" description="Helical" evidence="2">
    <location>
        <begin position="127"/>
        <end position="147"/>
    </location>
</feature>
<sequence length="268" mass="31078">MGWKRGVRAVLLCVGQQQQQQQHHQRPDSMACALRTVIACGIVLAVIDILHGLTTLGFYGYRFFSYFFFLCSQSTTIQKCYDEKYFYEQLFEWRTYYGFGEATVTLLFSIIYIIALVKHLSCLSWMWIFKAVTVMGVNVYYISKWMVRMDTLHLPKENEDFLKLFLWVNIGLTIGQLAITLAFCVITTVFCYVVARKRRERRRSLRNLHPRSPRFRNGNPTAPPLDSYDDSTSYLNQALADSTNKLPLQTSSTSIDKSETLKHQPTEV</sequence>
<feature type="region of interest" description="Disordered" evidence="1">
    <location>
        <begin position="206"/>
        <end position="227"/>
    </location>
</feature>
<dbReference type="Proteomes" id="UP001487740">
    <property type="component" value="Unassembled WGS sequence"/>
</dbReference>
<evidence type="ECO:0000313" key="4">
    <source>
        <dbReference type="Proteomes" id="UP001487740"/>
    </source>
</evidence>
<keyword evidence="2" id="KW-0812">Transmembrane</keyword>
<reference evidence="3 4" key="1">
    <citation type="submission" date="2023-03" db="EMBL/GenBank/DDBJ databases">
        <title>High-quality genome of Scylla paramamosain provides insights in environmental adaptation.</title>
        <authorList>
            <person name="Zhang L."/>
        </authorList>
    </citation>
    <scope>NUCLEOTIDE SEQUENCE [LARGE SCALE GENOMIC DNA]</scope>
    <source>
        <strain evidence="3">LZ_2023a</strain>
        <tissue evidence="3">Muscle</tissue>
    </source>
</reference>
<feature type="compositionally biased region" description="Basic and acidic residues" evidence="1">
    <location>
        <begin position="256"/>
        <end position="268"/>
    </location>
</feature>
<feature type="transmembrane region" description="Helical" evidence="2">
    <location>
        <begin position="32"/>
        <end position="59"/>
    </location>
</feature>
<evidence type="ECO:0000256" key="1">
    <source>
        <dbReference type="SAM" id="MobiDB-lite"/>
    </source>
</evidence>
<comment type="caution">
    <text evidence="3">The sequence shown here is derived from an EMBL/GenBank/DDBJ whole genome shotgun (WGS) entry which is preliminary data.</text>
</comment>
<keyword evidence="4" id="KW-1185">Reference proteome</keyword>
<protein>
    <submittedName>
        <fullName evidence="3">Uncharacterized protein</fullName>
    </submittedName>
</protein>
<evidence type="ECO:0000256" key="2">
    <source>
        <dbReference type="SAM" id="Phobius"/>
    </source>
</evidence>
<keyword evidence="2" id="KW-0472">Membrane</keyword>
<dbReference type="EMBL" id="JARAKH010000005">
    <property type="protein sequence ID" value="KAK8404161.1"/>
    <property type="molecule type" value="Genomic_DNA"/>
</dbReference>
<proteinExistence type="predicted"/>
<gene>
    <name evidence="3" type="ORF">O3P69_000315</name>
</gene>
<feature type="transmembrane region" description="Helical" evidence="2">
    <location>
        <begin position="96"/>
        <end position="115"/>
    </location>
</feature>
<name>A0AAW0UW85_SCYPA</name>
<accession>A0AAW0UW85</accession>
<feature type="region of interest" description="Disordered" evidence="1">
    <location>
        <begin position="249"/>
        <end position="268"/>
    </location>
</feature>
<dbReference type="AlphaFoldDB" id="A0AAW0UW85"/>
<organism evidence="3 4">
    <name type="scientific">Scylla paramamosain</name>
    <name type="common">Mud crab</name>
    <dbReference type="NCBI Taxonomy" id="85552"/>
    <lineage>
        <taxon>Eukaryota</taxon>
        <taxon>Metazoa</taxon>
        <taxon>Ecdysozoa</taxon>
        <taxon>Arthropoda</taxon>
        <taxon>Crustacea</taxon>
        <taxon>Multicrustacea</taxon>
        <taxon>Malacostraca</taxon>
        <taxon>Eumalacostraca</taxon>
        <taxon>Eucarida</taxon>
        <taxon>Decapoda</taxon>
        <taxon>Pleocyemata</taxon>
        <taxon>Brachyura</taxon>
        <taxon>Eubrachyura</taxon>
        <taxon>Portunoidea</taxon>
        <taxon>Portunidae</taxon>
        <taxon>Portuninae</taxon>
        <taxon>Scylla</taxon>
    </lineage>
</organism>
<evidence type="ECO:0000313" key="3">
    <source>
        <dbReference type="EMBL" id="KAK8404161.1"/>
    </source>
</evidence>